<evidence type="ECO:0000259" key="8">
    <source>
        <dbReference type="Pfam" id="PF00924"/>
    </source>
</evidence>
<dbReference type="InterPro" id="IPR011014">
    <property type="entry name" value="MscS_channel_TM-2"/>
</dbReference>
<dbReference type="SUPFAM" id="SSF50182">
    <property type="entry name" value="Sm-like ribonucleoproteins"/>
    <property type="match status" value="1"/>
</dbReference>
<dbReference type="InterPro" id="IPR052702">
    <property type="entry name" value="MscS-like_channel"/>
</dbReference>
<keyword evidence="3" id="KW-1003">Cell membrane</keyword>
<feature type="domain" description="Mechanosensitive ion channel transmembrane helices 2/3" evidence="10">
    <location>
        <begin position="271"/>
        <end position="311"/>
    </location>
</feature>
<dbReference type="PROSITE" id="PS01246">
    <property type="entry name" value="UPF0003"/>
    <property type="match status" value="1"/>
</dbReference>
<keyword evidence="5 7" id="KW-1133">Transmembrane helix</keyword>
<feature type="transmembrane region" description="Helical" evidence="7">
    <location>
        <begin position="267"/>
        <end position="289"/>
    </location>
</feature>
<evidence type="ECO:0000256" key="4">
    <source>
        <dbReference type="ARBA" id="ARBA00022692"/>
    </source>
</evidence>
<evidence type="ECO:0000259" key="9">
    <source>
        <dbReference type="Pfam" id="PF21082"/>
    </source>
</evidence>
<evidence type="ECO:0000313" key="12">
    <source>
        <dbReference type="Proteomes" id="UP000218418"/>
    </source>
</evidence>
<evidence type="ECO:0000256" key="5">
    <source>
        <dbReference type="ARBA" id="ARBA00022989"/>
    </source>
</evidence>
<keyword evidence="12" id="KW-1185">Reference proteome</keyword>
<dbReference type="AlphaFoldDB" id="A0A1Z4LZ38"/>
<gene>
    <name evidence="11" type="ORF">NIES267_58950</name>
</gene>
<dbReference type="Gene3D" id="1.10.287.1260">
    <property type="match status" value="1"/>
</dbReference>
<keyword evidence="6 7" id="KW-0472">Membrane</keyword>
<evidence type="ECO:0000256" key="6">
    <source>
        <dbReference type="ARBA" id="ARBA00023136"/>
    </source>
</evidence>
<feature type="domain" description="Mechanosensitive ion channel MscS C-terminal" evidence="9">
    <location>
        <begin position="388"/>
        <end position="469"/>
    </location>
</feature>
<evidence type="ECO:0000256" key="1">
    <source>
        <dbReference type="ARBA" id="ARBA00004651"/>
    </source>
</evidence>
<dbReference type="Pfam" id="PF21082">
    <property type="entry name" value="MS_channel_3rd"/>
    <property type="match status" value="1"/>
</dbReference>
<dbReference type="GO" id="GO:0055085">
    <property type="term" value="P:transmembrane transport"/>
    <property type="evidence" value="ECO:0007669"/>
    <property type="project" value="InterPro"/>
</dbReference>
<reference evidence="11 12" key="1">
    <citation type="submission" date="2017-06" db="EMBL/GenBank/DDBJ databases">
        <title>Genome sequencing of cyanobaciteial culture collection at National Institute for Environmental Studies (NIES).</title>
        <authorList>
            <person name="Hirose Y."/>
            <person name="Shimura Y."/>
            <person name="Fujisawa T."/>
            <person name="Nakamura Y."/>
            <person name="Kawachi M."/>
        </authorList>
    </citation>
    <scope>NUCLEOTIDE SEQUENCE [LARGE SCALE GENOMIC DNA]</scope>
    <source>
        <strain evidence="11 12">NIES-267</strain>
    </source>
</reference>
<dbReference type="GO" id="GO:0005886">
    <property type="term" value="C:plasma membrane"/>
    <property type="evidence" value="ECO:0007669"/>
    <property type="project" value="UniProtKB-SubCell"/>
</dbReference>
<accession>A0A1Z4LZ38</accession>
<dbReference type="InterPro" id="IPR049142">
    <property type="entry name" value="MS_channel_1st"/>
</dbReference>
<evidence type="ECO:0000256" key="2">
    <source>
        <dbReference type="ARBA" id="ARBA00008017"/>
    </source>
</evidence>
<dbReference type="InterPro" id="IPR011066">
    <property type="entry name" value="MscS_channel_C_sf"/>
</dbReference>
<feature type="domain" description="Mechanosensitive ion channel MscS" evidence="8">
    <location>
        <begin position="312"/>
        <end position="379"/>
    </location>
</feature>
<dbReference type="InterPro" id="IPR049278">
    <property type="entry name" value="MS_channel_C"/>
</dbReference>
<dbReference type="Proteomes" id="UP000218418">
    <property type="component" value="Chromosome"/>
</dbReference>
<dbReference type="PANTHER" id="PTHR30347">
    <property type="entry name" value="POTASSIUM CHANNEL RELATED"/>
    <property type="match status" value="1"/>
</dbReference>
<dbReference type="Gene3D" id="3.30.70.100">
    <property type="match status" value="1"/>
</dbReference>
<dbReference type="InterPro" id="IPR010920">
    <property type="entry name" value="LSM_dom_sf"/>
</dbReference>
<organism evidence="11 12">
    <name type="scientific">Calothrix parasitica NIES-267</name>
    <dbReference type="NCBI Taxonomy" id="1973488"/>
    <lineage>
        <taxon>Bacteria</taxon>
        <taxon>Bacillati</taxon>
        <taxon>Cyanobacteriota</taxon>
        <taxon>Cyanophyceae</taxon>
        <taxon>Nostocales</taxon>
        <taxon>Calotrichaceae</taxon>
        <taxon>Calothrix</taxon>
    </lineage>
</organism>
<evidence type="ECO:0000256" key="3">
    <source>
        <dbReference type="ARBA" id="ARBA00022475"/>
    </source>
</evidence>
<protein>
    <submittedName>
        <fullName evidence="11">MscS mechanosensitive ion channel family protein</fullName>
    </submittedName>
</protein>
<dbReference type="InterPro" id="IPR023408">
    <property type="entry name" value="MscS_beta-dom_sf"/>
</dbReference>
<dbReference type="SUPFAM" id="SSF82861">
    <property type="entry name" value="Mechanosensitive channel protein MscS (YggB), transmembrane region"/>
    <property type="match status" value="1"/>
</dbReference>
<proteinExistence type="inferred from homology"/>
<evidence type="ECO:0000313" key="11">
    <source>
        <dbReference type="EMBL" id="BAY86388.1"/>
    </source>
</evidence>
<comment type="subcellular location">
    <subcellularLocation>
        <location evidence="1">Cell membrane</location>
        <topology evidence="1">Multi-pass membrane protein</topology>
    </subcellularLocation>
</comment>
<dbReference type="PANTHER" id="PTHR30347:SF1">
    <property type="entry name" value="MECHANOSENSITIVE CHANNEL MSCK"/>
    <property type="match status" value="1"/>
</dbReference>
<sequence length="506" mass="56047">MLVFSLQFVPAMAQSNKFATVAIDGKQLFRVSDTNNETAKSRANYINTILKNSVESEKVPEIEVKEFDKYAKILVDGKPITVTSNDVLSAENPNQQAYVWADSIRQTVNQAIEERSEVFIRNTLILSSILIALTVALHFVLGKVWEILQRNVSPLVTSEDSSDQNQQQGSLNLLLKSTLFLTRTALWVGVALYISNLFPLTRKWSFDIAAIMRDSLTSPIFKTFAITDILVLIGLFLGLVIAAGAVTNILRSRILRVLRISRGAQEVIAIVFKYTLIGVGAVVILQIFGVDLSSLAILASALGVGIGFGFQDIAKNFGSGLILLFERPIQVGDFIEVGTYMGTVESIGARSVTIRTLDRVSIIVPNSRFLEDEVINWSHHNPVSRIHVPVGVSYSADVKEVKKALLEAGKNHPEVLSVPQPQVFFSGFGDSSLDFKLFVWINKPSHQISIKSDLCFRIEAALKEHNIEIPFPQRDLHLRTGELPLKLSPEIEQALLRQQQNGRNGI</sequence>
<dbReference type="SUPFAM" id="SSF82689">
    <property type="entry name" value="Mechanosensitive channel protein MscS (YggB), C-terminal domain"/>
    <property type="match status" value="1"/>
</dbReference>
<keyword evidence="4 7" id="KW-0812">Transmembrane</keyword>
<evidence type="ECO:0000256" key="7">
    <source>
        <dbReference type="SAM" id="Phobius"/>
    </source>
</evidence>
<comment type="similarity">
    <text evidence="2">Belongs to the MscS (TC 1.A.23) family.</text>
</comment>
<dbReference type="Pfam" id="PF21088">
    <property type="entry name" value="MS_channel_1st"/>
    <property type="match status" value="1"/>
</dbReference>
<name>A0A1Z4LZ38_9CYAN</name>
<dbReference type="EMBL" id="AP018227">
    <property type="protein sequence ID" value="BAY86388.1"/>
    <property type="molecule type" value="Genomic_DNA"/>
</dbReference>
<dbReference type="InterPro" id="IPR006685">
    <property type="entry name" value="MscS_channel_2nd"/>
</dbReference>
<dbReference type="InterPro" id="IPR006686">
    <property type="entry name" value="MscS_channel_CS"/>
</dbReference>
<dbReference type="Gene3D" id="2.30.30.60">
    <property type="match status" value="1"/>
</dbReference>
<feature type="transmembrane region" description="Helical" evidence="7">
    <location>
        <begin position="220"/>
        <end position="246"/>
    </location>
</feature>
<feature type="transmembrane region" description="Helical" evidence="7">
    <location>
        <begin position="119"/>
        <end position="141"/>
    </location>
</feature>
<evidence type="ECO:0000259" key="10">
    <source>
        <dbReference type="Pfam" id="PF21088"/>
    </source>
</evidence>
<dbReference type="Pfam" id="PF00924">
    <property type="entry name" value="MS_channel_2nd"/>
    <property type="match status" value="1"/>
</dbReference>
<feature type="transmembrane region" description="Helical" evidence="7">
    <location>
        <begin position="180"/>
        <end position="200"/>
    </location>
</feature>